<dbReference type="EMBL" id="NFFZ01000004">
    <property type="protein sequence ID" value="OTI63273.1"/>
    <property type="molecule type" value="Genomic_DNA"/>
</dbReference>
<evidence type="ECO:0000313" key="2">
    <source>
        <dbReference type="Proteomes" id="UP000194857"/>
    </source>
</evidence>
<name>A0A241XRZ8_PSEAI</name>
<accession>A0A241XRZ8</accession>
<evidence type="ECO:0000313" key="1">
    <source>
        <dbReference type="EMBL" id="OTI63273.1"/>
    </source>
</evidence>
<comment type="caution">
    <text evidence="1">The sequence shown here is derived from an EMBL/GenBank/DDBJ whole genome shotgun (WGS) entry which is preliminary data.</text>
</comment>
<protein>
    <submittedName>
        <fullName evidence="1">Uncharacterized protein</fullName>
    </submittedName>
</protein>
<organism evidence="1 2">
    <name type="scientific">Pseudomonas aeruginosa</name>
    <dbReference type="NCBI Taxonomy" id="287"/>
    <lineage>
        <taxon>Bacteria</taxon>
        <taxon>Pseudomonadati</taxon>
        <taxon>Pseudomonadota</taxon>
        <taxon>Gammaproteobacteria</taxon>
        <taxon>Pseudomonadales</taxon>
        <taxon>Pseudomonadaceae</taxon>
        <taxon>Pseudomonas</taxon>
    </lineage>
</organism>
<dbReference type="AlphaFoldDB" id="A0A241XRZ8"/>
<sequence>MRNPIFQYSVVSESSHSRFGGAPSHAAHKSNLEVMLCGVSRAIFGCASSESLAGLDGVVSCPECMRVLQERGVGSYAGPLGFLPTSVVKNGVLLDYFSVGIFDQGYEDFFAHGHHAPGVVLGIAREMFMNRLEGWEELQTTVYAHWSASIEAHEKDGPFCRLTWHKTADEEGYNPTIKVFPRQITVIRHEAWPLLEKHGTETEHACRRLKAWYLGSTKLGRVPTPDDLDIRYTRGYTVCGVPSGSTENTCLEWPTAYFEEAMQLLGKWEVAGATGLKLVGWSCGISLEELRAGGATIIRHGIREHGRDFPFWEFLDMYQLAER</sequence>
<proteinExistence type="predicted"/>
<reference evidence="2" key="1">
    <citation type="submission" date="2017-05" db="EMBL/GenBank/DDBJ databases">
        <authorList>
            <person name="Giani T."/>
            <person name="Arena F."/>
            <person name="Pollini S."/>
            <person name="Di Pilato V."/>
            <person name="D'Andrea M.M."/>
            <person name="Henrici De Angelis L."/>
            <person name="Bassetti M."/>
            <person name="Rossolini G.M."/>
        </authorList>
    </citation>
    <scope>NUCLEOTIDE SEQUENCE [LARGE SCALE GENOMIC DNA]</scope>
    <source>
        <strain evidence="2">S567_C10_BS</strain>
    </source>
</reference>
<dbReference type="Proteomes" id="UP000194857">
    <property type="component" value="Unassembled WGS sequence"/>
</dbReference>
<gene>
    <name evidence="1" type="ORF">CAZ10_10615</name>
</gene>
<dbReference type="RefSeq" id="WP_065327774.1">
    <property type="nucleotide sequence ID" value="NZ_NFFZ01000004.1"/>
</dbReference>